<dbReference type="InterPro" id="IPR033120">
    <property type="entry name" value="HOTDOG_ACOT"/>
</dbReference>
<dbReference type="GO" id="GO:0052816">
    <property type="term" value="F:long-chain fatty acyl-CoA hydrolase activity"/>
    <property type="evidence" value="ECO:0007669"/>
    <property type="project" value="TreeGrafter"/>
</dbReference>
<dbReference type="PROSITE" id="PS51770">
    <property type="entry name" value="HOTDOG_ACOT"/>
    <property type="match status" value="1"/>
</dbReference>
<dbReference type="Pfam" id="PF03061">
    <property type="entry name" value="4HBT"/>
    <property type="match status" value="1"/>
</dbReference>
<dbReference type="RefSeq" id="WP_101250377.1">
    <property type="nucleotide sequence ID" value="NZ_PIUM01000008.1"/>
</dbReference>
<dbReference type="GO" id="GO:0009062">
    <property type="term" value="P:fatty acid catabolic process"/>
    <property type="evidence" value="ECO:0007669"/>
    <property type="project" value="TreeGrafter"/>
</dbReference>
<evidence type="ECO:0000256" key="3">
    <source>
        <dbReference type="PROSITE-ProRule" id="PRU01106"/>
    </source>
</evidence>
<dbReference type="InterPro" id="IPR040170">
    <property type="entry name" value="Cytosol_ACT"/>
</dbReference>
<name>A0A2N3PWP2_9PROT</name>
<dbReference type="EMBL" id="PIUM01000008">
    <property type="protein sequence ID" value="PKU24834.1"/>
    <property type="molecule type" value="Genomic_DNA"/>
</dbReference>
<evidence type="ECO:0000259" key="4">
    <source>
        <dbReference type="PROSITE" id="PS51770"/>
    </source>
</evidence>
<dbReference type="OrthoDB" id="9801856at2"/>
<feature type="domain" description="HotDog ACOT-type" evidence="4">
    <location>
        <begin position="6"/>
        <end position="118"/>
    </location>
</feature>
<dbReference type="InterPro" id="IPR006683">
    <property type="entry name" value="Thioestr_dom"/>
</dbReference>
<dbReference type="GO" id="GO:0005829">
    <property type="term" value="C:cytosol"/>
    <property type="evidence" value="ECO:0007669"/>
    <property type="project" value="TreeGrafter"/>
</dbReference>
<evidence type="ECO:0000256" key="2">
    <source>
        <dbReference type="ARBA" id="ARBA00022801"/>
    </source>
</evidence>
<comment type="similarity">
    <text evidence="1">Belongs to the acyl coenzyme A hydrolase family.</text>
</comment>
<keyword evidence="2 3" id="KW-0378">Hydrolase</keyword>
<sequence>MTEQEPPGLLTIRTIAMPSDLNYEGDVFGGWLLSQMDLAGGIAARWRAKGRVATVAIEAMQFHTPIRMGDEVSCYCTEVKVGRTSLTFRVEAWVRRRDGGAQEKATHGTFTFVAIGPDGRPRPVCP</sequence>
<reference evidence="6" key="1">
    <citation type="submission" date="2017-12" db="EMBL/GenBank/DDBJ databases">
        <title>Draft genome sequence of Telmatospirillum siberiense 26-4b1T, an acidotolerant peatland alphaproteobacterium potentially involved in sulfur cycling.</title>
        <authorList>
            <person name="Hausmann B."/>
            <person name="Pjevac P."/>
            <person name="Schreck K."/>
            <person name="Herbold C.W."/>
            <person name="Daims H."/>
            <person name="Wagner M."/>
            <person name="Pester M."/>
            <person name="Loy A."/>
        </authorList>
    </citation>
    <scope>NUCLEOTIDE SEQUENCE [LARGE SCALE GENOMIC DNA]</scope>
    <source>
        <strain evidence="6">26-4b1</strain>
    </source>
</reference>
<protein>
    <submittedName>
        <fullName evidence="5">Acyl-CoA thioesterase</fullName>
    </submittedName>
</protein>
<dbReference type="SUPFAM" id="SSF54637">
    <property type="entry name" value="Thioesterase/thiol ester dehydrase-isomerase"/>
    <property type="match status" value="1"/>
</dbReference>
<evidence type="ECO:0000313" key="6">
    <source>
        <dbReference type="Proteomes" id="UP000233293"/>
    </source>
</evidence>
<gene>
    <name evidence="5" type="ORF">CWS72_09625</name>
</gene>
<comment type="caution">
    <text evidence="5">The sequence shown here is derived from an EMBL/GenBank/DDBJ whole genome shotgun (WGS) entry which is preliminary data.</text>
</comment>
<dbReference type="Gene3D" id="3.10.129.10">
    <property type="entry name" value="Hotdog Thioesterase"/>
    <property type="match status" value="1"/>
</dbReference>
<organism evidence="5 6">
    <name type="scientific">Telmatospirillum siberiense</name>
    <dbReference type="NCBI Taxonomy" id="382514"/>
    <lineage>
        <taxon>Bacteria</taxon>
        <taxon>Pseudomonadati</taxon>
        <taxon>Pseudomonadota</taxon>
        <taxon>Alphaproteobacteria</taxon>
        <taxon>Rhodospirillales</taxon>
        <taxon>Rhodospirillaceae</taxon>
        <taxon>Telmatospirillum</taxon>
    </lineage>
</organism>
<accession>A0A2N3PWP2</accession>
<dbReference type="CDD" id="cd03442">
    <property type="entry name" value="BFIT_BACH"/>
    <property type="match status" value="1"/>
</dbReference>
<dbReference type="PANTHER" id="PTHR11049:SF5">
    <property type="entry name" value="ACYL-COA THIOESTER HYDROLASE YCIA"/>
    <property type="match status" value="1"/>
</dbReference>
<dbReference type="InterPro" id="IPR029069">
    <property type="entry name" value="HotDog_dom_sf"/>
</dbReference>
<dbReference type="GO" id="GO:0006637">
    <property type="term" value="P:acyl-CoA metabolic process"/>
    <property type="evidence" value="ECO:0007669"/>
    <property type="project" value="TreeGrafter"/>
</dbReference>
<proteinExistence type="inferred from homology"/>
<dbReference type="Proteomes" id="UP000233293">
    <property type="component" value="Unassembled WGS sequence"/>
</dbReference>
<dbReference type="PANTHER" id="PTHR11049">
    <property type="entry name" value="ACYL COENZYME A THIOESTER HYDROLASE"/>
    <property type="match status" value="1"/>
</dbReference>
<evidence type="ECO:0000256" key="1">
    <source>
        <dbReference type="ARBA" id="ARBA00010458"/>
    </source>
</evidence>
<keyword evidence="6" id="KW-1185">Reference proteome</keyword>
<evidence type="ECO:0000313" key="5">
    <source>
        <dbReference type="EMBL" id="PKU24834.1"/>
    </source>
</evidence>
<dbReference type="AlphaFoldDB" id="A0A2N3PWP2"/>